<sequence>MSGTGLMAKYKQQWQEMDPKFKWAMLAIVIGGAILLFAKSRERAQYEQEDQARKIAQATVQAAAASGPALPNSANNLSALPTSNRNQGLEDLIASLEKARADAKDAQEHSRNLDEQMRRIGDRLNQMETRGGSTSFGQTAAGEGAGSGGGGAPGTPAYENLPPPVDFGQPGTNSKAAVGEKSPFSDAAIPPEGQQVQVKRTSMRVWAEEANPASSKRAESAPPLAIPINSALESVMLTGINARSNSAGGAASGTILSANNVGAPFVSRLKGNAILPNGWKVSDFNDCFISGTGIAILSSERANVIADVMSCIDKQGRIHEAKIRAYGVDLDGIQGISGRVVTKQGSILAKTALAGIASGLGQAFSPSSLPSYNQNAQSGDRQGVQYPNPNLIAGSALGGGVNEAGRALSKFYLDYAKEMFPVIEVNAGTRITWILQESVELNQIKRANQ</sequence>
<dbReference type="Pfam" id="PF03743">
    <property type="entry name" value="TrbI"/>
    <property type="match status" value="1"/>
</dbReference>
<feature type="compositionally biased region" description="Gly residues" evidence="1">
    <location>
        <begin position="143"/>
        <end position="153"/>
    </location>
</feature>
<accession>A0ABW0PCM5</accession>
<comment type="caution">
    <text evidence="3">The sequence shown here is derived from an EMBL/GenBank/DDBJ whole genome shotgun (WGS) entry which is preliminary data.</text>
</comment>
<proteinExistence type="predicted"/>
<evidence type="ECO:0000313" key="3">
    <source>
        <dbReference type="EMBL" id="MFC5510396.1"/>
    </source>
</evidence>
<feature type="compositionally biased region" description="Polar residues" evidence="1">
    <location>
        <begin position="127"/>
        <end position="136"/>
    </location>
</feature>
<gene>
    <name evidence="3" type="ORF">ACFPOU_04540</name>
</gene>
<evidence type="ECO:0000313" key="4">
    <source>
        <dbReference type="Proteomes" id="UP001596031"/>
    </source>
</evidence>
<reference evidence="4" key="1">
    <citation type="journal article" date="2019" name="Int. J. Syst. Evol. Microbiol.">
        <title>The Global Catalogue of Microorganisms (GCM) 10K type strain sequencing project: providing services to taxonomists for standard genome sequencing and annotation.</title>
        <authorList>
            <consortium name="The Broad Institute Genomics Platform"/>
            <consortium name="The Broad Institute Genome Sequencing Center for Infectious Disease"/>
            <person name="Wu L."/>
            <person name="Ma J."/>
        </authorList>
    </citation>
    <scope>NUCLEOTIDE SEQUENCE [LARGE SCALE GENOMIC DNA]</scope>
    <source>
        <strain evidence="4">CCUG 38813</strain>
    </source>
</reference>
<protein>
    <submittedName>
        <fullName evidence="3">TraB/VirB10 family protein</fullName>
    </submittedName>
</protein>
<evidence type="ECO:0000256" key="1">
    <source>
        <dbReference type="SAM" id="MobiDB-lite"/>
    </source>
</evidence>
<keyword evidence="2" id="KW-0472">Membrane</keyword>
<feature type="region of interest" description="Disordered" evidence="1">
    <location>
        <begin position="127"/>
        <end position="197"/>
    </location>
</feature>
<keyword evidence="2" id="KW-1133">Transmembrane helix</keyword>
<evidence type="ECO:0000256" key="2">
    <source>
        <dbReference type="SAM" id="Phobius"/>
    </source>
</evidence>
<dbReference type="Proteomes" id="UP001596031">
    <property type="component" value="Unassembled WGS sequence"/>
</dbReference>
<feature type="transmembrane region" description="Helical" evidence="2">
    <location>
        <begin position="21"/>
        <end position="38"/>
    </location>
</feature>
<keyword evidence="4" id="KW-1185">Reference proteome</keyword>
<keyword evidence="2" id="KW-0812">Transmembrane</keyword>
<dbReference type="CDD" id="cd16430">
    <property type="entry name" value="TraB"/>
    <property type="match status" value="1"/>
</dbReference>
<name>A0ABW0PCM5_9BURK</name>
<dbReference type="RefSeq" id="WP_379717658.1">
    <property type="nucleotide sequence ID" value="NZ_JBHSMS010000015.1"/>
</dbReference>
<dbReference type="EMBL" id="JBHSMS010000015">
    <property type="protein sequence ID" value="MFC5510396.1"/>
    <property type="molecule type" value="Genomic_DNA"/>
</dbReference>
<dbReference type="InterPro" id="IPR005498">
    <property type="entry name" value="T4SS_VirB10/TraB/TrbI"/>
</dbReference>
<organism evidence="3 4">
    <name type="scientific">Massilia jejuensis</name>
    <dbReference type="NCBI Taxonomy" id="648894"/>
    <lineage>
        <taxon>Bacteria</taxon>
        <taxon>Pseudomonadati</taxon>
        <taxon>Pseudomonadota</taxon>
        <taxon>Betaproteobacteria</taxon>
        <taxon>Burkholderiales</taxon>
        <taxon>Oxalobacteraceae</taxon>
        <taxon>Telluria group</taxon>
        <taxon>Massilia</taxon>
    </lineage>
</organism>